<keyword evidence="1" id="KW-0732">Signal</keyword>
<dbReference type="Proteomes" id="UP000001075">
    <property type="component" value="Unassembled WGS sequence"/>
</dbReference>
<accession>G3HQR4</accession>
<evidence type="ECO:0000313" key="2">
    <source>
        <dbReference type="EMBL" id="EGW09093.1"/>
    </source>
</evidence>
<sequence>MWALIFWLLSRPRDIGARLLSRGSRLDRAPDTMWALIFWLLSCLPDIGARECGVEGALCQLAGQVQGGSL</sequence>
<evidence type="ECO:0000313" key="3">
    <source>
        <dbReference type="Proteomes" id="UP000001075"/>
    </source>
</evidence>
<organism evidence="2 3">
    <name type="scientific">Cricetulus griseus</name>
    <name type="common">Chinese hamster</name>
    <name type="synonym">Cricetulus barabensis griseus</name>
    <dbReference type="NCBI Taxonomy" id="10029"/>
    <lineage>
        <taxon>Eukaryota</taxon>
        <taxon>Metazoa</taxon>
        <taxon>Chordata</taxon>
        <taxon>Craniata</taxon>
        <taxon>Vertebrata</taxon>
        <taxon>Euteleostomi</taxon>
        <taxon>Mammalia</taxon>
        <taxon>Eutheria</taxon>
        <taxon>Euarchontoglires</taxon>
        <taxon>Glires</taxon>
        <taxon>Rodentia</taxon>
        <taxon>Myomorpha</taxon>
        <taxon>Muroidea</taxon>
        <taxon>Cricetidae</taxon>
        <taxon>Cricetinae</taxon>
        <taxon>Cricetulus</taxon>
    </lineage>
</organism>
<protein>
    <submittedName>
        <fullName evidence="2">Uncharacterized protein</fullName>
    </submittedName>
</protein>
<feature type="signal peptide" evidence="1">
    <location>
        <begin position="1"/>
        <end position="17"/>
    </location>
</feature>
<feature type="chain" id="PRO_5003444382" evidence="1">
    <location>
        <begin position="18"/>
        <end position="70"/>
    </location>
</feature>
<dbReference type="AlphaFoldDB" id="G3HQR4"/>
<dbReference type="EMBL" id="JH000617">
    <property type="protein sequence ID" value="EGW09093.1"/>
    <property type="molecule type" value="Genomic_DNA"/>
</dbReference>
<name>G3HQR4_CRIGR</name>
<proteinExistence type="predicted"/>
<dbReference type="InParanoid" id="G3HQR4"/>
<reference evidence="3" key="1">
    <citation type="journal article" date="2011" name="Nat. Biotechnol.">
        <title>The genomic sequence of the Chinese hamster ovary (CHO)-K1 cell line.</title>
        <authorList>
            <person name="Xu X."/>
            <person name="Nagarajan H."/>
            <person name="Lewis N.E."/>
            <person name="Pan S."/>
            <person name="Cai Z."/>
            <person name="Liu X."/>
            <person name="Chen W."/>
            <person name="Xie M."/>
            <person name="Wang W."/>
            <person name="Hammond S."/>
            <person name="Andersen M.R."/>
            <person name="Neff N."/>
            <person name="Passarelli B."/>
            <person name="Koh W."/>
            <person name="Fan H.C."/>
            <person name="Wang J."/>
            <person name="Gui Y."/>
            <person name="Lee K.H."/>
            <person name="Betenbaugh M.J."/>
            <person name="Quake S.R."/>
            <person name="Famili I."/>
            <person name="Palsson B.O."/>
            <person name="Wang J."/>
        </authorList>
    </citation>
    <scope>NUCLEOTIDE SEQUENCE [LARGE SCALE GENOMIC DNA]</scope>
    <source>
        <strain evidence="3">CHO K1 cell line</strain>
    </source>
</reference>
<evidence type="ECO:0000256" key="1">
    <source>
        <dbReference type="SAM" id="SignalP"/>
    </source>
</evidence>
<gene>
    <name evidence="2" type="ORF">I79_013170</name>
</gene>